<organism evidence="3 4">
    <name type="scientific">Flagellimonas marinaquae</name>
    <dbReference type="NCBI Taxonomy" id="254955"/>
    <lineage>
        <taxon>Bacteria</taxon>
        <taxon>Pseudomonadati</taxon>
        <taxon>Bacteroidota</taxon>
        <taxon>Flavobacteriia</taxon>
        <taxon>Flavobacteriales</taxon>
        <taxon>Flavobacteriaceae</taxon>
        <taxon>Flagellimonas</taxon>
    </lineage>
</organism>
<keyword evidence="2" id="KW-1133">Transmembrane helix</keyword>
<keyword evidence="2" id="KW-0472">Membrane</keyword>
<keyword evidence="2" id="KW-0812">Transmembrane</keyword>
<accession>A0AA48HKI5</accession>
<keyword evidence="1" id="KW-0175">Coiled coil</keyword>
<proteinExistence type="predicted"/>
<dbReference type="AlphaFoldDB" id="A0AA48HKI5"/>
<evidence type="ECO:0000313" key="4">
    <source>
        <dbReference type="Proteomes" id="UP001330184"/>
    </source>
</evidence>
<evidence type="ECO:0000256" key="2">
    <source>
        <dbReference type="SAM" id="Phobius"/>
    </source>
</evidence>
<dbReference type="EMBL" id="AP027268">
    <property type="protein sequence ID" value="BDW91214.1"/>
    <property type="molecule type" value="Genomic_DNA"/>
</dbReference>
<reference evidence="3 4" key="1">
    <citation type="submission" date="2023-01" db="EMBL/GenBank/DDBJ databases">
        <title>Complete genome sequence of Muricauda aquimarina strain IFOP_LL357.</title>
        <authorList>
            <person name="Gajardo G."/>
            <person name="Ueki S."/>
            <person name="Maruyama F."/>
        </authorList>
    </citation>
    <scope>NUCLEOTIDE SEQUENCE [LARGE SCALE GENOMIC DNA]</scope>
    <source>
        <strain evidence="3 4">IFOP_LL357</strain>
    </source>
</reference>
<evidence type="ECO:0000256" key="1">
    <source>
        <dbReference type="SAM" id="Coils"/>
    </source>
</evidence>
<feature type="coiled-coil region" evidence="1">
    <location>
        <begin position="381"/>
        <end position="411"/>
    </location>
</feature>
<sequence>MNKIFYQSNITALTQQNMKKLTPFYTVFALLLGAIAYGQNSFPASGTVGIGTLTPDTNYALDINGSLNATEINVTNLLVGGSPMQSSPWNLNGNNIFYSSGNVGIGTNTPNYELDIAGTLNATNILVNGTPLENSSSPWTTTGSDISFTTGDVDVATLNATEILLNGTTLVSSPWIVSGNDLSYTSGNIGIGTAASGYALDVAGTINATNFLVNGSPLSSGSSPWTTSGNDISYATGNVGIGTAASGYALDVAGTINATNFLVNGAPLSSGSSPWTTSGNDISYATGNVGIGTSNTQGYMFAVAGSMVAESVKVELEGNWPDFVFEKNYTLLSLKEVEAFINKNGHLPNVPSAEEIKNNGIDLGEMDATLLQKIEELTLHSIQQQKEIESLKEINQKLSDQNKVLLLLQERLAKLESVKQE</sequence>
<dbReference type="Proteomes" id="UP001330184">
    <property type="component" value="Chromosome"/>
</dbReference>
<evidence type="ECO:0000313" key="3">
    <source>
        <dbReference type="EMBL" id="BDW91214.1"/>
    </source>
</evidence>
<protein>
    <submittedName>
        <fullName evidence="3">Uncharacterized protein</fullName>
    </submittedName>
</protein>
<gene>
    <name evidence="3" type="ORF">MACH07_00460</name>
</gene>
<keyword evidence="4" id="KW-1185">Reference proteome</keyword>
<feature type="transmembrane region" description="Helical" evidence="2">
    <location>
        <begin position="21"/>
        <end position="38"/>
    </location>
</feature>
<name>A0AA48HKI5_9FLAO</name>